<dbReference type="SUPFAM" id="SSF56112">
    <property type="entry name" value="Protein kinase-like (PK-like)"/>
    <property type="match status" value="1"/>
</dbReference>
<feature type="region of interest" description="Disordered" evidence="5">
    <location>
        <begin position="354"/>
        <end position="379"/>
    </location>
</feature>
<dbReference type="Pfam" id="PF00069">
    <property type="entry name" value="Pkinase"/>
    <property type="match status" value="1"/>
</dbReference>
<proteinExistence type="predicted"/>
<keyword evidence="6" id="KW-0472">Membrane</keyword>
<evidence type="ECO:0000256" key="6">
    <source>
        <dbReference type="SAM" id="Phobius"/>
    </source>
</evidence>
<name>A0ABT8QYY7_9BACT</name>
<dbReference type="RefSeq" id="WP_302035690.1">
    <property type="nucleotide sequence ID" value="NZ_JAUKPO010000001.1"/>
</dbReference>
<dbReference type="Proteomes" id="UP001168528">
    <property type="component" value="Unassembled WGS sequence"/>
</dbReference>
<dbReference type="EC" id="2.7.11.1" evidence="8"/>
<dbReference type="CDD" id="cd14014">
    <property type="entry name" value="STKc_PknB_like"/>
    <property type="match status" value="1"/>
</dbReference>
<evidence type="ECO:0000313" key="9">
    <source>
        <dbReference type="Proteomes" id="UP001168528"/>
    </source>
</evidence>
<dbReference type="Gene3D" id="1.10.510.10">
    <property type="entry name" value="Transferase(Phosphotransferase) domain 1"/>
    <property type="match status" value="1"/>
</dbReference>
<keyword evidence="1 8" id="KW-0808">Transferase</keyword>
<evidence type="ECO:0000313" key="8">
    <source>
        <dbReference type="EMBL" id="MDO1444889.1"/>
    </source>
</evidence>
<keyword evidence="3 8" id="KW-0418">Kinase</keyword>
<evidence type="ECO:0000256" key="5">
    <source>
        <dbReference type="SAM" id="MobiDB-lite"/>
    </source>
</evidence>
<comment type="caution">
    <text evidence="8">The sequence shown here is derived from an EMBL/GenBank/DDBJ whole genome shotgun (WGS) entry which is preliminary data.</text>
</comment>
<feature type="domain" description="Protein kinase" evidence="7">
    <location>
        <begin position="9"/>
        <end position="273"/>
    </location>
</feature>
<dbReference type="PANTHER" id="PTHR43289">
    <property type="entry name" value="MITOGEN-ACTIVATED PROTEIN KINASE KINASE KINASE 20-RELATED"/>
    <property type="match status" value="1"/>
</dbReference>
<dbReference type="GO" id="GO:0016787">
    <property type="term" value="F:hydrolase activity"/>
    <property type="evidence" value="ECO:0007669"/>
    <property type="project" value="UniProtKB-KW"/>
</dbReference>
<dbReference type="InterPro" id="IPR011009">
    <property type="entry name" value="Kinase-like_dom_sf"/>
</dbReference>
<dbReference type="GO" id="GO:0004674">
    <property type="term" value="F:protein serine/threonine kinase activity"/>
    <property type="evidence" value="ECO:0007669"/>
    <property type="project" value="UniProtKB-EC"/>
</dbReference>
<evidence type="ECO:0000256" key="3">
    <source>
        <dbReference type="ARBA" id="ARBA00022777"/>
    </source>
</evidence>
<dbReference type="PROSITE" id="PS50011">
    <property type="entry name" value="PROTEIN_KINASE_DOM"/>
    <property type="match status" value="1"/>
</dbReference>
<feature type="transmembrane region" description="Helical" evidence="6">
    <location>
        <begin position="316"/>
        <end position="338"/>
    </location>
</feature>
<dbReference type="PANTHER" id="PTHR43289:SF6">
    <property type="entry name" value="SERINE_THREONINE-PROTEIN KINASE NEKL-3"/>
    <property type="match status" value="1"/>
</dbReference>
<dbReference type="SMART" id="SM00220">
    <property type="entry name" value="S_TKc"/>
    <property type="match status" value="1"/>
</dbReference>
<gene>
    <name evidence="8" type="ORF">Q0590_01435</name>
</gene>
<keyword evidence="6" id="KW-0812">Transmembrane</keyword>
<sequence length="519" mass="59289">MLGKEVLHYKVEKLLNMSSMSTVYLTSDTRKGTPATLKVYNPYLVRSTRLAKHLKNSVPLISSLHHPNIVHIYELAESTEGIGLMMEYVDGITLAQYIDKADRELAEEEIMEIFLQLLGAIALAHRRGVLHTDIKPSNIFITTDKKVKISFCSTSRLLSTDTMALSKAGFKIGNVCYKSPEQIYEKSLDARTDIYSAGVVLYELLTGNGPYARSNCSEFEIQNKIVYEPLFKEHEIRQGIRGKLQLLVNTATAKNPDERFADADEFIIAVQEIQNEEREKQYQEMLREISVNSIQSTDAEVDSVIKVVEHKKKSRTVAGIFAVFTLMAACFFIITLLYQNASKSASRETYAAAQSVDMDSVESNQDSDSTIADDSVSDTEESAIPEGITTLAAANTAMLTESELQYRLENYYKAMEAKDSGRLAQYYAPSLIRFFNEYGVSDELLKQLQNQAWERTPEAKYTVLWETFRYSRDEKGNYVIDYYVNYRYRRPNQRSWKTRKLYTMLKMNKDLQIYYITGD</sequence>
<keyword evidence="6" id="KW-1133">Transmembrane helix</keyword>
<keyword evidence="8" id="KW-0378">Hydrolase</keyword>
<organism evidence="8 9">
    <name type="scientific">Rhodocytophaga aerolata</name>
    <dbReference type="NCBI Taxonomy" id="455078"/>
    <lineage>
        <taxon>Bacteria</taxon>
        <taxon>Pseudomonadati</taxon>
        <taxon>Bacteroidota</taxon>
        <taxon>Cytophagia</taxon>
        <taxon>Cytophagales</taxon>
        <taxon>Rhodocytophagaceae</taxon>
        <taxon>Rhodocytophaga</taxon>
    </lineage>
</organism>
<feature type="compositionally biased region" description="Polar residues" evidence="5">
    <location>
        <begin position="361"/>
        <end position="372"/>
    </location>
</feature>
<dbReference type="EMBL" id="JAUKPO010000001">
    <property type="protein sequence ID" value="MDO1444889.1"/>
    <property type="molecule type" value="Genomic_DNA"/>
</dbReference>
<keyword evidence="4" id="KW-0067">ATP-binding</keyword>
<dbReference type="PROSITE" id="PS00108">
    <property type="entry name" value="PROTEIN_KINASE_ST"/>
    <property type="match status" value="1"/>
</dbReference>
<keyword evidence="2" id="KW-0547">Nucleotide-binding</keyword>
<evidence type="ECO:0000256" key="1">
    <source>
        <dbReference type="ARBA" id="ARBA00022679"/>
    </source>
</evidence>
<dbReference type="InterPro" id="IPR000719">
    <property type="entry name" value="Prot_kinase_dom"/>
</dbReference>
<reference evidence="8" key="1">
    <citation type="submission" date="2023-07" db="EMBL/GenBank/DDBJ databases">
        <title>The genome sequence of Rhodocytophaga aerolata KACC 12507.</title>
        <authorList>
            <person name="Zhang X."/>
        </authorList>
    </citation>
    <scope>NUCLEOTIDE SEQUENCE</scope>
    <source>
        <strain evidence="8">KACC 12507</strain>
    </source>
</reference>
<dbReference type="InterPro" id="IPR008271">
    <property type="entry name" value="Ser/Thr_kinase_AS"/>
</dbReference>
<evidence type="ECO:0000256" key="4">
    <source>
        <dbReference type="ARBA" id="ARBA00022840"/>
    </source>
</evidence>
<evidence type="ECO:0000256" key="2">
    <source>
        <dbReference type="ARBA" id="ARBA00022741"/>
    </source>
</evidence>
<keyword evidence="9" id="KW-1185">Reference proteome</keyword>
<dbReference type="Gene3D" id="3.30.200.20">
    <property type="entry name" value="Phosphorylase Kinase, domain 1"/>
    <property type="match status" value="1"/>
</dbReference>
<protein>
    <submittedName>
        <fullName evidence="8">Serine/threonine-protein kinase</fullName>
        <ecNumber evidence="8">2.7.11.1</ecNumber>
    </submittedName>
</protein>
<evidence type="ECO:0000259" key="7">
    <source>
        <dbReference type="PROSITE" id="PS50011"/>
    </source>
</evidence>
<accession>A0ABT8QYY7</accession>